<reference evidence="2" key="1">
    <citation type="submission" date="2020-07" db="EMBL/GenBank/DDBJ databases">
        <title>The High-quality genome of the commercially important snow crab, Chionoecetes opilio.</title>
        <authorList>
            <person name="Jeong J.-H."/>
            <person name="Ryu S."/>
        </authorList>
    </citation>
    <scope>NUCLEOTIDE SEQUENCE</scope>
    <source>
        <strain evidence="2">MADBK_172401_WGS</strain>
        <tissue evidence="2">Digestive gland</tissue>
    </source>
</reference>
<feature type="compositionally biased region" description="Low complexity" evidence="1">
    <location>
        <begin position="373"/>
        <end position="385"/>
    </location>
</feature>
<feature type="compositionally biased region" description="Polar residues" evidence="1">
    <location>
        <begin position="103"/>
        <end position="130"/>
    </location>
</feature>
<dbReference type="Proteomes" id="UP000770661">
    <property type="component" value="Unassembled WGS sequence"/>
</dbReference>
<accession>A0A8J4XRZ3</accession>
<evidence type="ECO:0000256" key="1">
    <source>
        <dbReference type="SAM" id="MobiDB-lite"/>
    </source>
</evidence>
<feature type="region of interest" description="Disordered" evidence="1">
    <location>
        <begin position="370"/>
        <end position="390"/>
    </location>
</feature>
<feature type="region of interest" description="Disordered" evidence="1">
    <location>
        <begin position="103"/>
        <end position="145"/>
    </location>
</feature>
<comment type="caution">
    <text evidence="2">The sequence shown here is derived from an EMBL/GenBank/DDBJ whole genome shotgun (WGS) entry which is preliminary data.</text>
</comment>
<name>A0A8J4XRZ3_CHIOP</name>
<evidence type="ECO:0000313" key="3">
    <source>
        <dbReference type="Proteomes" id="UP000770661"/>
    </source>
</evidence>
<proteinExistence type="predicted"/>
<feature type="compositionally biased region" description="Basic and acidic residues" evidence="1">
    <location>
        <begin position="131"/>
        <end position="141"/>
    </location>
</feature>
<evidence type="ECO:0000313" key="2">
    <source>
        <dbReference type="EMBL" id="KAG0713527.1"/>
    </source>
</evidence>
<organism evidence="2 3">
    <name type="scientific">Chionoecetes opilio</name>
    <name type="common">Atlantic snow crab</name>
    <name type="synonym">Cancer opilio</name>
    <dbReference type="NCBI Taxonomy" id="41210"/>
    <lineage>
        <taxon>Eukaryota</taxon>
        <taxon>Metazoa</taxon>
        <taxon>Ecdysozoa</taxon>
        <taxon>Arthropoda</taxon>
        <taxon>Crustacea</taxon>
        <taxon>Multicrustacea</taxon>
        <taxon>Malacostraca</taxon>
        <taxon>Eumalacostraca</taxon>
        <taxon>Eucarida</taxon>
        <taxon>Decapoda</taxon>
        <taxon>Pleocyemata</taxon>
        <taxon>Brachyura</taxon>
        <taxon>Eubrachyura</taxon>
        <taxon>Majoidea</taxon>
        <taxon>Majidae</taxon>
        <taxon>Chionoecetes</taxon>
    </lineage>
</organism>
<protein>
    <submittedName>
        <fullName evidence="2">Uncharacterized protein</fullName>
    </submittedName>
</protein>
<dbReference type="OrthoDB" id="6371663at2759"/>
<gene>
    <name evidence="2" type="ORF">GWK47_016040</name>
</gene>
<dbReference type="AlphaFoldDB" id="A0A8J4XRZ3"/>
<dbReference type="EMBL" id="JACEEZ010021387">
    <property type="protein sequence ID" value="KAG0713527.1"/>
    <property type="molecule type" value="Genomic_DNA"/>
</dbReference>
<keyword evidence="3" id="KW-1185">Reference proteome</keyword>
<sequence>MKGGYTAPALANPAVEDPYEANTHAIPGTPRDAESFTSITNITANKYSISTNENYNINIAINSSNTESGFTSGTSQLSNSTSCLSKSSCYISNTSPEPNITKTFGGSLGDFSSQDGTRFTRTRVSIPPSSRNRDRSARPESFRLSSDMASHTRVLLKARSFAGASLRESLANKHRKGREYSRSSLREDHLSYYKEKDHNQHRSFNKVKFQRTKFATPCENPSDIVSQPISQCDKSEVVLQTKTRNFNKEQPAEVDFHQLQTTSIKETNIVIINTLTKRDTVCHERSQEHASHEATTTTGREFRDLISSQRTEPHRKPYSRSSYVASPSTVTENELLPKYKTNVIITDSGSERDSMDFSRAQMLRARSFTGLMTPRGTSPSPSPTRESLRGTATPSFIKVPLGENCDRLLQVTPGTRRVRALRDGKALRFSSDLGFGARPKSKREVFV</sequence>